<evidence type="ECO:0000256" key="5">
    <source>
        <dbReference type="SAM" id="Phobius"/>
    </source>
</evidence>
<dbReference type="PANTHER" id="PTHR39535:SF2">
    <property type="entry name" value="HTTM DOMAIN-CONTAINING PROTEIN"/>
    <property type="match status" value="1"/>
</dbReference>
<dbReference type="InterPro" id="IPR052964">
    <property type="entry name" value="Sporulation_signal_mat"/>
</dbReference>
<dbReference type="GO" id="GO:0012505">
    <property type="term" value="C:endomembrane system"/>
    <property type="evidence" value="ECO:0007669"/>
    <property type="project" value="UniProtKB-SubCell"/>
</dbReference>
<dbReference type="InterPro" id="IPR011020">
    <property type="entry name" value="HTTM-like"/>
</dbReference>
<dbReference type="OrthoDB" id="1260738at2"/>
<dbReference type="SMART" id="SM00752">
    <property type="entry name" value="HTTM"/>
    <property type="match status" value="1"/>
</dbReference>
<dbReference type="RefSeq" id="WP_077719200.1">
    <property type="nucleotide sequence ID" value="NZ_CP019699.1"/>
</dbReference>
<feature type="transmembrane region" description="Helical" evidence="5">
    <location>
        <begin position="125"/>
        <end position="144"/>
    </location>
</feature>
<feature type="transmembrane region" description="Helical" evidence="5">
    <location>
        <begin position="74"/>
        <end position="93"/>
    </location>
</feature>
<keyword evidence="8" id="KW-1185">Reference proteome</keyword>
<dbReference type="AlphaFoldDB" id="A0A1U9K5S5"/>
<feature type="transmembrane region" description="Helical" evidence="5">
    <location>
        <begin position="165"/>
        <end position="186"/>
    </location>
</feature>
<keyword evidence="4 5" id="KW-0472">Membrane</keyword>
<evidence type="ECO:0000256" key="2">
    <source>
        <dbReference type="ARBA" id="ARBA00022692"/>
    </source>
</evidence>
<evidence type="ECO:0000313" key="8">
    <source>
        <dbReference type="Proteomes" id="UP000188603"/>
    </source>
</evidence>
<dbReference type="Proteomes" id="UP000188603">
    <property type="component" value="Chromosome"/>
</dbReference>
<keyword evidence="2 5" id="KW-0812">Transmembrane</keyword>
<feature type="transmembrane region" description="Helical" evidence="5">
    <location>
        <begin position="100"/>
        <end position="119"/>
    </location>
</feature>
<protein>
    <recommendedName>
        <fullName evidence="6">HTTM-like domain-containing protein</fullName>
    </recommendedName>
</protein>
<dbReference type="PANTHER" id="PTHR39535">
    <property type="entry name" value="SPORULATION-DELAYING PROTEIN SDPB"/>
    <property type="match status" value="1"/>
</dbReference>
<evidence type="ECO:0000313" key="7">
    <source>
        <dbReference type="EMBL" id="AQS55378.1"/>
    </source>
</evidence>
<evidence type="ECO:0000256" key="1">
    <source>
        <dbReference type="ARBA" id="ARBA00004127"/>
    </source>
</evidence>
<feature type="transmembrane region" description="Helical" evidence="5">
    <location>
        <begin position="21"/>
        <end position="42"/>
    </location>
</feature>
<dbReference type="KEGG" id="ntr:B0W44_05855"/>
<feature type="transmembrane region" description="Helical" evidence="5">
    <location>
        <begin position="253"/>
        <end position="286"/>
    </location>
</feature>
<proteinExistence type="predicted"/>
<feature type="domain" description="HTTM-like" evidence="6">
    <location>
        <begin position="18"/>
        <end position="290"/>
    </location>
</feature>
<evidence type="ECO:0000256" key="3">
    <source>
        <dbReference type="ARBA" id="ARBA00022989"/>
    </source>
</evidence>
<feature type="transmembrane region" description="Helical" evidence="5">
    <location>
        <begin position="224"/>
        <end position="246"/>
    </location>
</feature>
<accession>A0A1U9K5S5</accession>
<comment type="subcellular location">
    <subcellularLocation>
        <location evidence="1">Endomembrane system</location>
        <topology evidence="1">Multi-pass membrane protein</topology>
    </subcellularLocation>
</comment>
<dbReference type="EMBL" id="CP019699">
    <property type="protein sequence ID" value="AQS55378.1"/>
    <property type="molecule type" value="Genomic_DNA"/>
</dbReference>
<evidence type="ECO:0000256" key="4">
    <source>
        <dbReference type="ARBA" id="ARBA00023136"/>
    </source>
</evidence>
<gene>
    <name evidence="7" type="ORF">B0W44_05855</name>
</gene>
<keyword evidence="3 5" id="KW-1133">Transmembrane helix</keyword>
<dbReference type="STRING" id="1471761.B0W44_05855"/>
<organism evidence="7 8">
    <name type="scientific">Novibacillus thermophilus</name>
    <dbReference type="NCBI Taxonomy" id="1471761"/>
    <lineage>
        <taxon>Bacteria</taxon>
        <taxon>Bacillati</taxon>
        <taxon>Bacillota</taxon>
        <taxon>Bacilli</taxon>
        <taxon>Bacillales</taxon>
        <taxon>Thermoactinomycetaceae</taxon>
        <taxon>Novibacillus</taxon>
    </lineage>
</organism>
<evidence type="ECO:0000259" key="6">
    <source>
        <dbReference type="SMART" id="SM00752"/>
    </source>
</evidence>
<name>A0A1U9K5S5_9BACL</name>
<sequence>MNKVLSFNRLSAFVSWAAKDRFLIGTSILRIVFGIIILYNYLMHYFQRYLLFSDVGITDYDPAIFSLYNFSASLLYFDIVYHLGILVTILFILGYRGRVVSILTFVFYFSLYQRIGYIGDGGDNLMRIILFFMMFTNNTAHFSLDRRRKKRRRFPKKTLGKLLNSTIHNYAVAACVIQLCLVYYISAFYQVMGEKWNSGTALYYISQVESYSLPLFSAISENHLYLSIILTYATIVIKLAFPLLIFNRITKIISVLAMCAFHLGILFGMGLLTFSLIMISVEFLLFTDREYKQYYCKIRSLIKAFTGGIKNRWHQLGAKKAFSANPYTESSRSIVREKQ</sequence>
<reference evidence="7 8" key="1">
    <citation type="journal article" date="2015" name="Int. J. Syst. Evol. Microbiol.">
        <title>Novibacillus thermophilus gen. nov., sp. nov., a Gram-staining-negative and moderately thermophilic member of the family Thermoactinomycetaceae.</title>
        <authorList>
            <person name="Yang G."/>
            <person name="Chen J."/>
            <person name="Zhou S."/>
        </authorList>
    </citation>
    <scope>NUCLEOTIDE SEQUENCE [LARGE SCALE GENOMIC DNA]</scope>
    <source>
        <strain evidence="7 8">SG-1</strain>
    </source>
</reference>